<reference evidence="2 3" key="1">
    <citation type="journal article" date="2011" name="J. Bacteriol.">
        <title>Whole-genome shotgun sequencing of the sulfur-oxidizing chemoautotroph Tetrathiobacter kashmirensis.</title>
        <authorList>
            <person name="Ghosh W."/>
            <person name="George A."/>
            <person name="Agarwal A."/>
            <person name="Raj P."/>
            <person name="Alam M."/>
            <person name="Pyne P."/>
            <person name="Das Gupta S.K."/>
        </authorList>
    </citation>
    <scope>NUCLEOTIDE SEQUENCE [LARGE SCALE GENOMIC DNA]</scope>
    <source>
        <strain evidence="2 3">WT001</strain>
    </source>
</reference>
<dbReference type="GO" id="GO:0003677">
    <property type="term" value="F:DNA binding"/>
    <property type="evidence" value="ECO:0007669"/>
    <property type="project" value="InterPro"/>
</dbReference>
<name>I3UFU8_ADVKW</name>
<dbReference type="EMBL" id="CP003555">
    <property type="protein sequence ID" value="AFK63886.1"/>
    <property type="molecule type" value="Genomic_DNA"/>
</dbReference>
<dbReference type="GO" id="GO:0009036">
    <property type="term" value="F:type II site-specific deoxyribonuclease activity"/>
    <property type="evidence" value="ECO:0007669"/>
    <property type="project" value="InterPro"/>
</dbReference>
<dbReference type="AlphaFoldDB" id="I3UFU8"/>
<proteinExistence type="predicted"/>
<accession>I3UFU8</accession>
<dbReference type="Pfam" id="PF09567">
    <property type="entry name" value="RE_MamI"/>
    <property type="match status" value="1"/>
</dbReference>
<reference evidence="3" key="2">
    <citation type="journal article" date="2013" name="PLoS ONE">
        <title>Genome implosion elicits host-confinement in Alcaligenaceae: evidence from the comparative genomics of Tetrathiobacter kashmirensis, a pathogen in the making.</title>
        <authorList>
            <person name="Ghosh W."/>
            <person name="Alam M."/>
            <person name="Roy C."/>
            <person name="Pyne P."/>
            <person name="George A."/>
            <person name="Chakraborty R."/>
            <person name="Majumder S."/>
            <person name="Agarwal A."/>
            <person name="Chakraborty S."/>
            <person name="Majumdar S."/>
            <person name="Gupta S.K."/>
        </authorList>
    </citation>
    <scope>NUCLEOTIDE SEQUENCE [LARGE SCALE GENOMIC DNA]</scope>
    <source>
        <strain evidence="3">WT001</strain>
    </source>
</reference>
<keyword evidence="3" id="KW-1185">Reference proteome</keyword>
<dbReference type="InterPro" id="IPR019067">
    <property type="entry name" value="Restrct_endonuc_II_MamI"/>
</dbReference>
<evidence type="ECO:0000313" key="2">
    <source>
        <dbReference type="EMBL" id="AFK63886.1"/>
    </source>
</evidence>
<dbReference type="HOGENOM" id="CLU_1238058_0_0_4"/>
<dbReference type="Proteomes" id="UP000005267">
    <property type="component" value="Chromosome"/>
</dbReference>
<dbReference type="RefSeq" id="WP_014751977.1">
    <property type="nucleotide sequence ID" value="NC_017964.1"/>
</dbReference>
<evidence type="ECO:0000256" key="1">
    <source>
        <dbReference type="SAM" id="MobiDB-lite"/>
    </source>
</evidence>
<sequence>MNDLTSETTFADAPSIIDPGLDPGHPRHASNPTAAALSLLDLHYEAFYDVEPFASQTGHPVPMDTRGWSQILASVLSGINGLARQKGADLADGSDVKGANTWKAIDTPRFNGVIKAGTKALTSDKIESLDVMPHLYLVLWDQTIRDTARCRIWVVRPQHDVLFRGICTNWYDKRTADEISSTNFQLHPPRRNDSNVIRNSCGNLEYPLYFCADVPTAKANVTA</sequence>
<evidence type="ECO:0000313" key="3">
    <source>
        <dbReference type="Proteomes" id="UP000005267"/>
    </source>
</evidence>
<dbReference type="STRING" id="1036672.TKWG_20845"/>
<dbReference type="OrthoDB" id="6636843at2"/>
<dbReference type="GO" id="GO:0009307">
    <property type="term" value="P:DNA restriction-modification system"/>
    <property type="evidence" value="ECO:0007669"/>
    <property type="project" value="InterPro"/>
</dbReference>
<dbReference type="KEGG" id="aka:TKWG_20845"/>
<organism evidence="2 3">
    <name type="scientific">Advenella kashmirensis (strain DSM 17095 / LMG 22695 / WT001)</name>
    <name type="common">Tetrathiobacter kashmirensis</name>
    <dbReference type="NCBI Taxonomy" id="1036672"/>
    <lineage>
        <taxon>Bacteria</taxon>
        <taxon>Pseudomonadati</taxon>
        <taxon>Pseudomonadota</taxon>
        <taxon>Betaproteobacteria</taxon>
        <taxon>Burkholderiales</taxon>
        <taxon>Alcaligenaceae</taxon>
    </lineage>
</organism>
<gene>
    <name evidence="2" type="ordered locus">TKWG_20845</name>
</gene>
<feature type="region of interest" description="Disordered" evidence="1">
    <location>
        <begin position="1"/>
        <end position="29"/>
    </location>
</feature>
<protein>
    <submittedName>
        <fullName evidence="2">Uncharacterized protein</fullName>
    </submittedName>
</protein>